<sequence>MLYCVALFITLPSGGSSEARGGLSIGSSAPPSPKFSLNARIPTLPNCVQEGEFNLPPAELVFCLPMSRQGLPNRNRQLDRNQLLDRTDRHDRIVSANRRRISRSISNSEGHLTRIAT</sequence>
<evidence type="ECO:0000313" key="2">
    <source>
        <dbReference type="Proteomes" id="UP000001025"/>
    </source>
</evidence>
<dbReference type="HOGENOM" id="CLU_2083004_0_0_0"/>
<dbReference type="AlphaFoldDB" id="Q7UPW8"/>
<dbReference type="EMBL" id="BX294144">
    <property type="protein sequence ID" value="CAD74940.1"/>
    <property type="molecule type" value="Genomic_DNA"/>
</dbReference>
<dbReference type="InParanoid" id="Q7UPW8"/>
<dbReference type="InterPro" id="IPR011476">
    <property type="entry name" value="DUF1582"/>
</dbReference>
<organism evidence="1 2">
    <name type="scientific">Rhodopirellula baltica (strain DSM 10527 / NCIMB 13988 / SH1)</name>
    <dbReference type="NCBI Taxonomy" id="243090"/>
    <lineage>
        <taxon>Bacteria</taxon>
        <taxon>Pseudomonadati</taxon>
        <taxon>Planctomycetota</taxon>
        <taxon>Planctomycetia</taxon>
        <taxon>Pirellulales</taxon>
        <taxon>Pirellulaceae</taxon>
        <taxon>Rhodopirellula</taxon>
    </lineage>
</organism>
<dbReference type="Proteomes" id="UP000001025">
    <property type="component" value="Chromosome"/>
</dbReference>
<name>Q7UPW8_RHOBA</name>
<gene>
    <name evidence="1" type="ordered locus">RB6678</name>
</gene>
<proteinExistence type="predicted"/>
<keyword evidence="2" id="KW-1185">Reference proteome</keyword>
<dbReference type="KEGG" id="rba:RB6678"/>
<evidence type="ECO:0000313" key="1">
    <source>
        <dbReference type="EMBL" id="CAD74940.1"/>
    </source>
</evidence>
<dbReference type="STRING" id="243090.RB6678"/>
<reference evidence="1 2" key="1">
    <citation type="journal article" date="2003" name="Proc. Natl. Acad. Sci. U.S.A.">
        <title>Complete genome sequence of the marine planctomycete Pirellula sp. strain 1.</title>
        <authorList>
            <person name="Gloeckner F.O."/>
            <person name="Kube M."/>
            <person name="Bauer M."/>
            <person name="Teeling H."/>
            <person name="Lombardot T."/>
            <person name="Ludwig W."/>
            <person name="Gade D."/>
            <person name="Beck A."/>
            <person name="Borzym K."/>
            <person name="Heitmann K."/>
            <person name="Rabus R."/>
            <person name="Schlesner H."/>
            <person name="Amann R."/>
            <person name="Reinhardt R."/>
        </authorList>
    </citation>
    <scope>NUCLEOTIDE SEQUENCE [LARGE SCALE GENOMIC DNA]</scope>
    <source>
        <strain evidence="2">DSM 10527 / NCIMB 13988 / SH1</strain>
    </source>
</reference>
<dbReference type="Pfam" id="PF07621">
    <property type="entry name" value="DUF1582"/>
    <property type="match status" value="1"/>
</dbReference>
<dbReference type="EnsemblBacteria" id="CAD74940">
    <property type="protein sequence ID" value="CAD74940"/>
    <property type="gene ID" value="RB6678"/>
</dbReference>
<accession>Q7UPW8</accession>
<protein>
    <submittedName>
        <fullName evidence="1">Uncharacterized protein</fullName>
    </submittedName>
</protein>